<organism evidence="3 4">
    <name type="scientific">Pseudocercospora eumusae</name>
    <dbReference type="NCBI Taxonomy" id="321146"/>
    <lineage>
        <taxon>Eukaryota</taxon>
        <taxon>Fungi</taxon>
        <taxon>Dikarya</taxon>
        <taxon>Ascomycota</taxon>
        <taxon>Pezizomycotina</taxon>
        <taxon>Dothideomycetes</taxon>
        <taxon>Dothideomycetidae</taxon>
        <taxon>Mycosphaerellales</taxon>
        <taxon>Mycosphaerellaceae</taxon>
        <taxon>Pseudocercospora</taxon>
    </lineage>
</organism>
<dbReference type="InterPro" id="IPR039663">
    <property type="entry name" value="AIP/AIPL1/TTC9"/>
</dbReference>
<evidence type="ECO:0000256" key="1">
    <source>
        <dbReference type="ARBA" id="ARBA00022737"/>
    </source>
</evidence>
<dbReference type="Gene3D" id="1.25.40.10">
    <property type="entry name" value="Tetratricopeptide repeat domain"/>
    <property type="match status" value="1"/>
</dbReference>
<sequence length="405" mass="47084">MNQLPRAHFLSIPPEIREEVYRLIFDPAANRTYDDDEYADYHFGPALQLLKVNRQIYLEARKIFRDQNVFVRIETPWPEAQVHVALEGHVPILVTKEKAKAFNNYSLKISIDAPEHASMDWDSQRFIILLDDLPAFTKMWYYADLTHPSLNVHLRLRLELRDPYAADWEEKRVPRAIQKQMLLPFGEVKGLHATVIEGDLMPFKSIEEEMRKTQAEPHMSPEHCLKEATRLKFEGNAELGKGNYEAALDLYNEAWRAIHVVIKGRKRHIHADRFFGRELTEEPFKGKNGQAERLILRVQLVANTCQVFLKLNRWEDCRFWGMRTINMLREAMGADERMSIPAEDEAVLGFPAADQMGKIYYRTALAYKELGDESEARRLLRVAVIYLPRDENVKKEIAATAPRLG</sequence>
<protein>
    <submittedName>
        <fullName evidence="3">Uncharacterized protein</fullName>
    </submittedName>
</protein>
<dbReference type="AlphaFoldDB" id="A0A139HBL3"/>
<dbReference type="InterPro" id="IPR011990">
    <property type="entry name" value="TPR-like_helical_dom_sf"/>
</dbReference>
<accession>A0A139HBL3</accession>
<keyword evidence="1" id="KW-0677">Repeat</keyword>
<evidence type="ECO:0000313" key="4">
    <source>
        <dbReference type="Proteomes" id="UP000070133"/>
    </source>
</evidence>
<reference evidence="3 4" key="1">
    <citation type="submission" date="2015-07" db="EMBL/GenBank/DDBJ databases">
        <title>Comparative genomics of the Sigatoka disease complex on banana suggests a link between parallel evolutionary changes in Pseudocercospora fijiensis and Pseudocercospora eumusae and increased virulence on the banana host.</title>
        <authorList>
            <person name="Chang T.-C."/>
            <person name="Salvucci A."/>
            <person name="Crous P.W."/>
            <person name="Stergiopoulos I."/>
        </authorList>
    </citation>
    <scope>NUCLEOTIDE SEQUENCE [LARGE SCALE GENOMIC DNA]</scope>
    <source>
        <strain evidence="3 4">CBS 114824</strain>
    </source>
</reference>
<dbReference type="PANTHER" id="PTHR11242:SF0">
    <property type="entry name" value="TPR_REGION DOMAIN-CONTAINING PROTEIN"/>
    <property type="match status" value="1"/>
</dbReference>
<dbReference type="PANTHER" id="PTHR11242">
    <property type="entry name" value="ARYL HYDROCARBON RECEPTOR INTERACTING PROTEIN RELATED"/>
    <property type="match status" value="1"/>
</dbReference>
<dbReference type="STRING" id="321146.A0A139HBL3"/>
<dbReference type="EMBL" id="LFZN01000085">
    <property type="protein sequence ID" value="KXS99839.1"/>
    <property type="molecule type" value="Genomic_DNA"/>
</dbReference>
<dbReference type="SUPFAM" id="SSF48452">
    <property type="entry name" value="TPR-like"/>
    <property type="match status" value="1"/>
</dbReference>
<evidence type="ECO:0000313" key="3">
    <source>
        <dbReference type="EMBL" id="KXS99839.1"/>
    </source>
</evidence>
<dbReference type="Proteomes" id="UP000070133">
    <property type="component" value="Unassembled WGS sequence"/>
</dbReference>
<name>A0A139HBL3_9PEZI</name>
<keyword evidence="4" id="KW-1185">Reference proteome</keyword>
<dbReference type="OrthoDB" id="5229512at2759"/>
<comment type="caution">
    <text evidence="3">The sequence shown here is derived from an EMBL/GenBank/DDBJ whole genome shotgun (WGS) entry which is preliminary data.</text>
</comment>
<proteinExistence type="predicted"/>
<gene>
    <name evidence="3" type="ORF">AC578_8896</name>
</gene>
<keyword evidence="2" id="KW-0802">TPR repeat</keyword>
<evidence type="ECO:0000256" key="2">
    <source>
        <dbReference type="ARBA" id="ARBA00022803"/>
    </source>
</evidence>